<dbReference type="InterPro" id="IPR012347">
    <property type="entry name" value="Ferritin-like"/>
</dbReference>
<organism evidence="2 3">
    <name type="scientific">Salmonirosea aquatica</name>
    <dbReference type="NCBI Taxonomy" id="2654236"/>
    <lineage>
        <taxon>Bacteria</taxon>
        <taxon>Pseudomonadati</taxon>
        <taxon>Bacteroidota</taxon>
        <taxon>Cytophagia</taxon>
        <taxon>Cytophagales</taxon>
        <taxon>Spirosomataceae</taxon>
        <taxon>Salmonirosea</taxon>
    </lineage>
</organism>
<dbReference type="AlphaFoldDB" id="A0A7C9BCZ4"/>
<accession>A0A7C9BCZ4</accession>
<dbReference type="Gene3D" id="1.20.1260.10">
    <property type="match status" value="1"/>
</dbReference>
<dbReference type="Proteomes" id="UP000479293">
    <property type="component" value="Unassembled WGS sequence"/>
</dbReference>
<protein>
    <submittedName>
        <fullName evidence="2">PA2169 family four-helix-bundle protein</fullName>
    </submittedName>
</protein>
<feature type="domain" description="DUF2383" evidence="1">
    <location>
        <begin position="8"/>
        <end position="116"/>
    </location>
</feature>
<dbReference type="InterPro" id="IPR019052">
    <property type="entry name" value="DUF2383"/>
</dbReference>
<gene>
    <name evidence="2" type="ORF">GBK04_05165</name>
</gene>
<dbReference type="NCBIfam" id="TIGR02284">
    <property type="entry name" value="PA2169 family four-helix-bundle protein"/>
    <property type="match status" value="1"/>
</dbReference>
<dbReference type="RefSeq" id="WP_152757479.1">
    <property type="nucleotide sequence ID" value="NZ_WHLY01000002.1"/>
</dbReference>
<reference evidence="2 3" key="1">
    <citation type="submission" date="2019-10" db="EMBL/GenBank/DDBJ databases">
        <title>Draft Genome Sequence of Cytophagaceae sp. SJW1-29.</title>
        <authorList>
            <person name="Choi A."/>
        </authorList>
    </citation>
    <scope>NUCLEOTIDE SEQUENCE [LARGE SCALE GENOMIC DNA]</scope>
    <source>
        <strain evidence="2 3">SJW1-29</strain>
    </source>
</reference>
<comment type="caution">
    <text evidence="2">The sequence shown here is derived from an EMBL/GenBank/DDBJ whole genome shotgun (WGS) entry which is preliminary data.</text>
</comment>
<name>A0A7C9BCZ4_9BACT</name>
<dbReference type="Pfam" id="PF09537">
    <property type="entry name" value="DUF2383"/>
    <property type="match status" value="1"/>
</dbReference>
<evidence type="ECO:0000259" key="1">
    <source>
        <dbReference type="Pfam" id="PF09537"/>
    </source>
</evidence>
<sequence>MKDRTEKAQDVLEKLSKLHYDRIQGYHRAKEDTEDTDLLALFSFYEQQSRQFKSDLNSEIIKYGGEVPDDNSFMGDIHQAWMDLKAAVTGKDRDSVLSSCEFGEQTIVGAYEDVLKYDEDDTRLPEALESTLRKQLEELQAAKSRIATLHAHAD</sequence>
<dbReference type="InterPro" id="IPR011971">
    <property type="entry name" value="CHP02284"/>
</dbReference>
<evidence type="ECO:0000313" key="3">
    <source>
        <dbReference type="Proteomes" id="UP000479293"/>
    </source>
</evidence>
<evidence type="ECO:0000313" key="2">
    <source>
        <dbReference type="EMBL" id="MPR32760.1"/>
    </source>
</evidence>
<keyword evidence="3" id="KW-1185">Reference proteome</keyword>
<proteinExistence type="predicted"/>
<dbReference type="EMBL" id="WHLY01000002">
    <property type="protein sequence ID" value="MPR32760.1"/>
    <property type="molecule type" value="Genomic_DNA"/>
</dbReference>